<proteinExistence type="predicted"/>
<reference evidence="1" key="1">
    <citation type="journal article" date="2022" name="Plant J.">
        <title>Strategies of tolerance reflected in two North American maple genomes.</title>
        <authorList>
            <person name="McEvoy S.L."/>
            <person name="Sezen U.U."/>
            <person name="Trouern-Trend A."/>
            <person name="McMahon S.M."/>
            <person name="Schaberg P.G."/>
            <person name="Yang J."/>
            <person name="Wegrzyn J.L."/>
            <person name="Swenson N.G."/>
        </authorList>
    </citation>
    <scope>NUCLEOTIDE SEQUENCE</scope>
    <source>
        <strain evidence="1">91603</strain>
    </source>
</reference>
<reference evidence="1" key="2">
    <citation type="submission" date="2023-02" db="EMBL/GenBank/DDBJ databases">
        <authorList>
            <person name="Swenson N.G."/>
            <person name="Wegrzyn J.L."/>
            <person name="Mcevoy S.L."/>
        </authorList>
    </citation>
    <scope>NUCLEOTIDE SEQUENCE</scope>
    <source>
        <strain evidence="1">91603</strain>
        <tissue evidence="1">Leaf</tissue>
    </source>
</reference>
<dbReference type="AlphaFoldDB" id="A0AAD5III2"/>
<evidence type="ECO:0000313" key="1">
    <source>
        <dbReference type="EMBL" id="KAI9165381.1"/>
    </source>
</evidence>
<protein>
    <submittedName>
        <fullName evidence="1">Uncharacterized protein</fullName>
    </submittedName>
</protein>
<gene>
    <name evidence="1" type="ORF">LWI28_013045</name>
</gene>
<organism evidence="1 2">
    <name type="scientific">Acer negundo</name>
    <name type="common">Box elder</name>
    <dbReference type="NCBI Taxonomy" id="4023"/>
    <lineage>
        <taxon>Eukaryota</taxon>
        <taxon>Viridiplantae</taxon>
        <taxon>Streptophyta</taxon>
        <taxon>Embryophyta</taxon>
        <taxon>Tracheophyta</taxon>
        <taxon>Spermatophyta</taxon>
        <taxon>Magnoliopsida</taxon>
        <taxon>eudicotyledons</taxon>
        <taxon>Gunneridae</taxon>
        <taxon>Pentapetalae</taxon>
        <taxon>rosids</taxon>
        <taxon>malvids</taxon>
        <taxon>Sapindales</taxon>
        <taxon>Sapindaceae</taxon>
        <taxon>Hippocastanoideae</taxon>
        <taxon>Acereae</taxon>
        <taxon>Acer</taxon>
    </lineage>
</organism>
<accession>A0AAD5III2</accession>
<sequence length="146" mass="16318">MLVEILDVTGSTIGRRSRGVRRFHFEAAWVVDAKCRKLVCDSLGDQHGNIDMQHVVVRIQNCATNLARWEDVFVWASDYMEVFRKANLLEKVPTNLIRTDSNVGWSKPDVGFFKINTNAAIMEANKLVDVGTIIRDSGGKVLVAAV</sequence>
<keyword evidence="2" id="KW-1185">Reference proteome</keyword>
<dbReference type="Proteomes" id="UP001064489">
    <property type="component" value="Chromosome 10"/>
</dbReference>
<evidence type="ECO:0000313" key="2">
    <source>
        <dbReference type="Proteomes" id="UP001064489"/>
    </source>
</evidence>
<name>A0AAD5III2_ACENE</name>
<dbReference type="EMBL" id="JAJSOW010000105">
    <property type="protein sequence ID" value="KAI9165381.1"/>
    <property type="molecule type" value="Genomic_DNA"/>
</dbReference>
<comment type="caution">
    <text evidence="1">The sequence shown here is derived from an EMBL/GenBank/DDBJ whole genome shotgun (WGS) entry which is preliminary data.</text>
</comment>